<dbReference type="EMBL" id="JWZX01003267">
    <property type="protein sequence ID" value="KOO22600.1"/>
    <property type="molecule type" value="Genomic_DNA"/>
</dbReference>
<name>A0A0M0J800_9EUKA</name>
<sequence>MEHLRTFGERGKKEGQLEYPCGIAVKGDEVYVAEFGNHRISVFNHKTREFQRCLGSEGKGPGQFYQPRGLAFVKGWLLVTEAKRVTVMSPTDGEVQQIVELPGAGQLWGVCKDVGDTSKDAAGAAKDTRAYVTDIRAGHARIFVLNVVGSQFDDGNSGGNARGGNADASKQAEAAAKLLEWKKARAESGKKDAE</sequence>
<dbReference type="SUPFAM" id="SSF63829">
    <property type="entry name" value="Calcium-dependent phosphotriesterase"/>
    <property type="match status" value="1"/>
</dbReference>
<evidence type="ECO:0000313" key="4">
    <source>
        <dbReference type="Proteomes" id="UP000037460"/>
    </source>
</evidence>
<evidence type="ECO:0000256" key="1">
    <source>
        <dbReference type="ARBA" id="ARBA00022737"/>
    </source>
</evidence>
<dbReference type="Pfam" id="PF01436">
    <property type="entry name" value="NHL"/>
    <property type="match status" value="1"/>
</dbReference>
<dbReference type="InterPro" id="IPR001258">
    <property type="entry name" value="NHL_repeat"/>
</dbReference>
<dbReference type="GO" id="GO:0008270">
    <property type="term" value="F:zinc ion binding"/>
    <property type="evidence" value="ECO:0007669"/>
    <property type="project" value="UniProtKB-KW"/>
</dbReference>
<dbReference type="InterPro" id="IPR050952">
    <property type="entry name" value="TRIM-NHL_E3_ligases"/>
</dbReference>
<feature type="repeat" description="NHL" evidence="2">
    <location>
        <begin position="4"/>
        <end position="46"/>
    </location>
</feature>
<dbReference type="PANTHER" id="PTHR24104:SF25">
    <property type="entry name" value="PROTEIN LIN-41"/>
    <property type="match status" value="1"/>
</dbReference>
<dbReference type="PANTHER" id="PTHR24104">
    <property type="entry name" value="E3 UBIQUITIN-PROTEIN LIGASE NHLRC1-RELATED"/>
    <property type="match status" value="1"/>
</dbReference>
<comment type="caution">
    <text evidence="3">The sequence shown here is derived from an EMBL/GenBank/DDBJ whole genome shotgun (WGS) entry which is preliminary data.</text>
</comment>
<evidence type="ECO:0000313" key="3">
    <source>
        <dbReference type="EMBL" id="KOO22600.1"/>
    </source>
</evidence>
<dbReference type="AlphaFoldDB" id="A0A0M0J800"/>
<dbReference type="PROSITE" id="PS51125">
    <property type="entry name" value="NHL"/>
    <property type="match status" value="1"/>
</dbReference>
<evidence type="ECO:0000256" key="2">
    <source>
        <dbReference type="PROSITE-ProRule" id="PRU00504"/>
    </source>
</evidence>
<keyword evidence="4" id="KW-1185">Reference proteome</keyword>
<dbReference type="GO" id="GO:0061630">
    <property type="term" value="F:ubiquitin protein ligase activity"/>
    <property type="evidence" value="ECO:0007669"/>
    <property type="project" value="TreeGrafter"/>
</dbReference>
<dbReference type="GO" id="GO:0000209">
    <property type="term" value="P:protein polyubiquitination"/>
    <property type="evidence" value="ECO:0007669"/>
    <property type="project" value="TreeGrafter"/>
</dbReference>
<gene>
    <name evidence="3" type="ORF">Ctob_005605</name>
</gene>
<dbReference type="Proteomes" id="UP000037460">
    <property type="component" value="Unassembled WGS sequence"/>
</dbReference>
<dbReference type="GO" id="GO:0043161">
    <property type="term" value="P:proteasome-mediated ubiquitin-dependent protein catabolic process"/>
    <property type="evidence" value="ECO:0007669"/>
    <property type="project" value="TreeGrafter"/>
</dbReference>
<accession>A0A0M0J800</accession>
<protein>
    <submittedName>
        <fullName evidence="3">Cell surface protein</fullName>
    </submittedName>
</protein>
<organism evidence="3 4">
    <name type="scientific">Chrysochromulina tobinii</name>
    <dbReference type="NCBI Taxonomy" id="1460289"/>
    <lineage>
        <taxon>Eukaryota</taxon>
        <taxon>Haptista</taxon>
        <taxon>Haptophyta</taxon>
        <taxon>Prymnesiophyceae</taxon>
        <taxon>Prymnesiales</taxon>
        <taxon>Chrysochromulinaceae</taxon>
        <taxon>Chrysochromulina</taxon>
    </lineage>
</organism>
<dbReference type="Gene3D" id="2.120.10.30">
    <property type="entry name" value="TolB, C-terminal domain"/>
    <property type="match status" value="1"/>
</dbReference>
<proteinExistence type="predicted"/>
<dbReference type="InterPro" id="IPR011042">
    <property type="entry name" value="6-blade_b-propeller_TolB-like"/>
</dbReference>
<reference evidence="4" key="1">
    <citation type="journal article" date="2015" name="PLoS Genet.">
        <title>Genome Sequence and Transcriptome Analyses of Chrysochromulina tobin: Metabolic Tools for Enhanced Algal Fitness in the Prominent Order Prymnesiales (Haptophyceae).</title>
        <authorList>
            <person name="Hovde B.T."/>
            <person name="Deodato C.R."/>
            <person name="Hunsperger H.M."/>
            <person name="Ryken S.A."/>
            <person name="Yost W."/>
            <person name="Jha R.K."/>
            <person name="Patterson J."/>
            <person name="Monnat R.J. Jr."/>
            <person name="Barlow S.B."/>
            <person name="Starkenburg S.R."/>
            <person name="Cattolico R.A."/>
        </authorList>
    </citation>
    <scope>NUCLEOTIDE SEQUENCE</scope>
    <source>
        <strain evidence="4">CCMP291</strain>
    </source>
</reference>
<dbReference type="OrthoDB" id="342730at2759"/>
<keyword evidence="1" id="KW-0677">Repeat</keyword>